<evidence type="ECO:0000313" key="7">
    <source>
        <dbReference type="Proteomes" id="UP001628078"/>
    </source>
</evidence>
<dbReference type="PROSITE" id="PS01117">
    <property type="entry name" value="HTH_MARR_1"/>
    <property type="match status" value="1"/>
</dbReference>
<keyword evidence="3" id="KW-0804">Transcription</keyword>
<proteinExistence type="predicted"/>
<gene>
    <name evidence="6" type="ORF">JCM31185_14670</name>
</gene>
<name>A0ABQ5JQ87_9LACO</name>
<evidence type="ECO:0000313" key="6">
    <source>
        <dbReference type="EMBL" id="GKT06180.1"/>
    </source>
</evidence>
<dbReference type="PRINTS" id="PR00598">
    <property type="entry name" value="HTHMARR"/>
</dbReference>
<dbReference type="RefSeq" id="WP_407884106.1">
    <property type="nucleotide sequence ID" value="NZ_BQXO01000004.1"/>
</dbReference>
<evidence type="ECO:0000256" key="3">
    <source>
        <dbReference type="ARBA" id="ARBA00023163"/>
    </source>
</evidence>
<dbReference type="Pfam" id="PF01047">
    <property type="entry name" value="MarR"/>
    <property type="match status" value="1"/>
</dbReference>
<dbReference type="Proteomes" id="UP001628078">
    <property type="component" value="Unassembled WGS sequence"/>
</dbReference>
<dbReference type="CDD" id="cd00090">
    <property type="entry name" value="HTH_ARSR"/>
    <property type="match status" value="1"/>
</dbReference>
<evidence type="ECO:0000256" key="1">
    <source>
        <dbReference type="ARBA" id="ARBA00023015"/>
    </source>
</evidence>
<keyword evidence="2" id="KW-0238">DNA-binding</keyword>
<comment type="caution">
    <text evidence="6">The sequence shown here is derived from an EMBL/GenBank/DDBJ whole genome shotgun (WGS) entry which is preliminary data.</text>
</comment>
<reference evidence="6 7" key="1">
    <citation type="submission" date="2022-03" db="EMBL/GenBank/DDBJ databases">
        <title>Draft genome sequence of Furfurilactobacillus curtus JCM 31185.</title>
        <authorList>
            <person name="Suzuki S."/>
            <person name="Endo A."/>
            <person name="Kajikawa A."/>
        </authorList>
    </citation>
    <scope>NUCLEOTIDE SEQUENCE [LARGE SCALE GENOMIC DNA]</scope>
    <source>
        <strain evidence="6 7">JCM 31185</strain>
    </source>
</reference>
<keyword evidence="1" id="KW-0805">Transcription regulation</keyword>
<accession>A0ABQ5JQ87</accession>
<dbReference type="InterPro" id="IPR036388">
    <property type="entry name" value="WH-like_DNA-bd_sf"/>
</dbReference>
<sequence>MTTNNDDLFRTMMDVMKQMQRYGFAKRRDEHGHHHGFGRGRLLKLIADHENVTQSELAELLDIRPSSLSEMLSKLANRGLIERQVDDDDKRITHVILTEAGAAIIKEREAAADAYLTDLFEGLDDDEITQLQTLLAKLDDSIKDKLSNFDEAPDFPPFGGPHRHGGHANFDGPRRHHMGERPRFFGSWQ</sequence>
<dbReference type="InterPro" id="IPR023187">
    <property type="entry name" value="Tscrpt_reg_MarR-type_CS"/>
</dbReference>
<dbReference type="Gene3D" id="1.10.10.10">
    <property type="entry name" value="Winged helix-like DNA-binding domain superfamily/Winged helix DNA-binding domain"/>
    <property type="match status" value="1"/>
</dbReference>
<dbReference type="SMART" id="SM00347">
    <property type="entry name" value="HTH_MARR"/>
    <property type="match status" value="1"/>
</dbReference>
<dbReference type="InterPro" id="IPR000835">
    <property type="entry name" value="HTH_MarR-typ"/>
</dbReference>
<dbReference type="SUPFAM" id="SSF46785">
    <property type="entry name" value="Winged helix' DNA-binding domain"/>
    <property type="match status" value="1"/>
</dbReference>
<organism evidence="6 7">
    <name type="scientific">Furfurilactobacillus curtus</name>
    <dbReference type="NCBI Taxonomy" id="1746200"/>
    <lineage>
        <taxon>Bacteria</taxon>
        <taxon>Bacillati</taxon>
        <taxon>Bacillota</taxon>
        <taxon>Bacilli</taxon>
        <taxon>Lactobacillales</taxon>
        <taxon>Lactobacillaceae</taxon>
        <taxon>Furfurilactobacillus</taxon>
    </lineage>
</organism>
<dbReference type="EMBL" id="BQXO01000004">
    <property type="protein sequence ID" value="GKT06180.1"/>
    <property type="molecule type" value="Genomic_DNA"/>
</dbReference>
<feature type="region of interest" description="Disordered" evidence="4">
    <location>
        <begin position="156"/>
        <end position="189"/>
    </location>
</feature>
<dbReference type="InterPro" id="IPR011991">
    <property type="entry name" value="ArsR-like_HTH"/>
</dbReference>
<keyword evidence="7" id="KW-1185">Reference proteome</keyword>
<dbReference type="InterPro" id="IPR036390">
    <property type="entry name" value="WH_DNA-bd_sf"/>
</dbReference>
<dbReference type="PANTHER" id="PTHR42756">
    <property type="entry name" value="TRANSCRIPTIONAL REGULATOR, MARR"/>
    <property type="match status" value="1"/>
</dbReference>
<feature type="domain" description="HTH marR-type" evidence="5">
    <location>
        <begin position="5"/>
        <end position="140"/>
    </location>
</feature>
<protein>
    <submittedName>
        <fullName evidence="6">MarR family transcriptional regulator</fullName>
    </submittedName>
</protein>
<dbReference type="PROSITE" id="PS50995">
    <property type="entry name" value="HTH_MARR_2"/>
    <property type="match status" value="1"/>
</dbReference>
<evidence type="ECO:0000256" key="4">
    <source>
        <dbReference type="SAM" id="MobiDB-lite"/>
    </source>
</evidence>
<evidence type="ECO:0000256" key="2">
    <source>
        <dbReference type="ARBA" id="ARBA00023125"/>
    </source>
</evidence>
<evidence type="ECO:0000259" key="5">
    <source>
        <dbReference type="PROSITE" id="PS50995"/>
    </source>
</evidence>
<dbReference type="PANTHER" id="PTHR42756:SF1">
    <property type="entry name" value="TRANSCRIPTIONAL REPRESSOR OF EMRAB OPERON"/>
    <property type="match status" value="1"/>
</dbReference>